<organism evidence="2 3">
    <name type="scientific">Marinobacter salinisoli</name>
    <dbReference type="NCBI Taxonomy" id="2769486"/>
    <lineage>
        <taxon>Bacteria</taxon>
        <taxon>Pseudomonadati</taxon>
        <taxon>Pseudomonadota</taxon>
        <taxon>Gammaproteobacteria</taxon>
        <taxon>Pseudomonadales</taxon>
        <taxon>Marinobacteraceae</taxon>
        <taxon>Marinobacter</taxon>
    </lineage>
</organism>
<dbReference type="EMBL" id="CP071247">
    <property type="protein sequence ID" value="QSP96037.1"/>
    <property type="molecule type" value="Genomic_DNA"/>
</dbReference>
<feature type="transmembrane region" description="Helical" evidence="1">
    <location>
        <begin position="12"/>
        <end position="35"/>
    </location>
</feature>
<keyword evidence="1" id="KW-0812">Transmembrane</keyword>
<reference evidence="2 3" key="1">
    <citation type="submission" date="2021-03" db="EMBL/GenBank/DDBJ databases">
        <title>Genome sequencing of Marinobacter sp. LPB0319.</title>
        <authorList>
            <person name="Kim J."/>
        </authorList>
    </citation>
    <scope>NUCLEOTIDE SEQUENCE [LARGE SCALE GENOMIC DNA]</scope>
    <source>
        <strain evidence="2 3">LPB0319</strain>
    </source>
</reference>
<keyword evidence="1" id="KW-1133">Transmembrane helix</keyword>
<dbReference type="Proteomes" id="UP000663555">
    <property type="component" value="Chromosome"/>
</dbReference>
<sequence>MCPEFSLKKQSGAGLPVAIFVITVLALLVVVMAQLQQGSAEAVSLQIQSQRALFSAESGAQVGVREVLDANDCSGLTSPKTFASAGLAGCQAVVSCESVLADLQGSGSPQPVFTLTSAAQCGAGLDQARRVVEVKVR</sequence>
<evidence type="ECO:0000256" key="1">
    <source>
        <dbReference type="SAM" id="Phobius"/>
    </source>
</evidence>
<evidence type="ECO:0008006" key="4">
    <source>
        <dbReference type="Google" id="ProtNLM"/>
    </source>
</evidence>
<gene>
    <name evidence="2" type="ORF">LPB19_06520</name>
</gene>
<accession>A0ABX7MUH8</accession>
<evidence type="ECO:0000313" key="2">
    <source>
        <dbReference type="EMBL" id="QSP96037.1"/>
    </source>
</evidence>
<protein>
    <recommendedName>
        <fullName evidence="4">MSHA biogenesis protein MshP</fullName>
    </recommendedName>
</protein>
<keyword evidence="1" id="KW-0472">Membrane</keyword>
<name>A0ABX7MUH8_9GAMM</name>
<keyword evidence="3" id="KW-1185">Reference proteome</keyword>
<proteinExistence type="predicted"/>
<dbReference type="RefSeq" id="WP_206645264.1">
    <property type="nucleotide sequence ID" value="NZ_CP071247.1"/>
</dbReference>
<evidence type="ECO:0000313" key="3">
    <source>
        <dbReference type="Proteomes" id="UP000663555"/>
    </source>
</evidence>